<dbReference type="AlphaFoldDB" id="A0AAP2DSX9"/>
<dbReference type="Proteomes" id="UP001319200">
    <property type="component" value="Unassembled WGS sequence"/>
</dbReference>
<proteinExistence type="predicted"/>
<evidence type="ECO:0000313" key="2">
    <source>
        <dbReference type="Proteomes" id="UP001319200"/>
    </source>
</evidence>
<protein>
    <submittedName>
        <fullName evidence="1">Uncharacterized protein</fullName>
    </submittedName>
</protein>
<organism evidence="1 2">
    <name type="scientific">Chryseosolibacter histidini</name>
    <dbReference type="NCBI Taxonomy" id="2782349"/>
    <lineage>
        <taxon>Bacteria</taxon>
        <taxon>Pseudomonadati</taxon>
        <taxon>Bacteroidota</taxon>
        <taxon>Cytophagia</taxon>
        <taxon>Cytophagales</taxon>
        <taxon>Chryseotaleaceae</taxon>
        <taxon>Chryseosolibacter</taxon>
    </lineage>
</organism>
<evidence type="ECO:0000313" key="1">
    <source>
        <dbReference type="EMBL" id="MBT1700924.1"/>
    </source>
</evidence>
<dbReference type="RefSeq" id="WP_254169612.1">
    <property type="nucleotide sequence ID" value="NZ_JAHESF010000051.1"/>
</dbReference>
<dbReference type="EMBL" id="JAHESF010000051">
    <property type="protein sequence ID" value="MBT1700924.1"/>
    <property type="molecule type" value="Genomic_DNA"/>
</dbReference>
<gene>
    <name evidence="1" type="ORF">KK083_28790</name>
</gene>
<keyword evidence="2" id="KW-1185">Reference proteome</keyword>
<accession>A0AAP2DSX9</accession>
<sequence length="95" mass="11044">MQLMSLLFDRSLQKNYTQSNDQLVCNGKTIPVVNEISGLVENDNDASAFGAQWKAYRQTQLDSYTGHSIMENRMARCFGEGFDKLTARWRWKVYR</sequence>
<reference evidence="1 2" key="1">
    <citation type="submission" date="2021-05" db="EMBL/GenBank/DDBJ databases">
        <title>A Polyphasic approach of four new species of the genus Ohtaekwangia: Ohtaekwangia histidinii sp. nov., Ohtaekwangia cretensis sp. nov., Ohtaekwangia indiensis sp. nov., Ohtaekwangia reichenbachii sp. nov. from diverse environment.</title>
        <authorList>
            <person name="Octaviana S."/>
        </authorList>
    </citation>
    <scope>NUCLEOTIDE SEQUENCE [LARGE SCALE GENOMIC DNA]</scope>
    <source>
        <strain evidence="1 2">PWU4</strain>
    </source>
</reference>
<name>A0AAP2DSX9_9BACT</name>
<comment type="caution">
    <text evidence="1">The sequence shown here is derived from an EMBL/GenBank/DDBJ whole genome shotgun (WGS) entry which is preliminary data.</text>
</comment>